<dbReference type="CDD" id="cd04301">
    <property type="entry name" value="NAT_SF"/>
    <property type="match status" value="1"/>
</dbReference>
<dbReference type="eggNOG" id="COG0456">
    <property type="taxonomic scope" value="Bacteria"/>
</dbReference>
<accession>U4TPJ3</accession>
<dbReference type="AlphaFoldDB" id="U4TPJ3"/>
<dbReference type="PANTHER" id="PTHR13947">
    <property type="entry name" value="GNAT FAMILY N-ACETYLTRANSFERASE"/>
    <property type="match status" value="1"/>
</dbReference>
<dbReference type="HOGENOM" id="CLU_013985_11_2_9"/>
<dbReference type="STRING" id="1231336.L248_2168"/>
<dbReference type="Proteomes" id="UP000030647">
    <property type="component" value="Unassembled WGS sequence"/>
</dbReference>
<feature type="domain" description="N-acetyltransferase" evidence="2">
    <location>
        <begin position="16"/>
        <end position="175"/>
    </location>
</feature>
<dbReference type="SUPFAM" id="SSF55729">
    <property type="entry name" value="Acyl-CoA N-acyltransferases (Nat)"/>
    <property type="match status" value="1"/>
</dbReference>
<sequence>MAGGCVTMTKQSEEPIIIRPLVPADDVVMASIVRTSLSAVGLAIPGTAYFDPELSHLSAYYAAAPRRAYFVAVQNGQVVGGAGIAQYSDTPQVAELQKLYVASAARGQGISKKLMATALTFARAASYECVYLETHHTLTVAMHLYRELGFTPLLQPLGGGEHSAMDSFWLKMLPA</sequence>
<name>U4TPJ3_9LACO</name>
<evidence type="ECO:0000313" key="4">
    <source>
        <dbReference type="Proteomes" id="UP000030647"/>
    </source>
</evidence>
<evidence type="ECO:0000313" key="3">
    <source>
        <dbReference type="EMBL" id="ERL63808.1"/>
    </source>
</evidence>
<dbReference type="EMBL" id="KI271613">
    <property type="protein sequence ID" value="ERL63808.1"/>
    <property type="molecule type" value="Genomic_DNA"/>
</dbReference>
<reference evidence="4" key="1">
    <citation type="journal article" date="2013" name="Genome Announc.">
        <title>Whole-Genome Sequencing of Lactobacillus shenzhenensis Strain LY-73T.</title>
        <authorList>
            <person name="Lin Z."/>
            <person name="Liu Z."/>
            <person name="Yang R."/>
            <person name="Zou Y."/>
            <person name="Wan D."/>
            <person name="Chen J."/>
            <person name="Guo M."/>
            <person name="Zhao J."/>
            <person name="Fang C."/>
            <person name="Yang R."/>
            <person name="Liu F."/>
        </authorList>
    </citation>
    <scope>NUCLEOTIDE SEQUENCE [LARGE SCALE GENOMIC DNA]</scope>
    <source>
        <strain evidence="4">LY-73</strain>
    </source>
</reference>
<keyword evidence="1" id="KW-0808">Transferase</keyword>
<dbReference type="GO" id="GO:0008080">
    <property type="term" value="F:N-acetyltransferase activity"/>
    <property type="evidence" value="ECO:0007669"/>
    <property type="project" value="InterPro"/>
</dbReference>
<dbReference type="InterPro" id="IPR000182">
    <property type="entry name" value="GNAT_dom"/>
</dbReference>
<keyword evidence="4" id="KW-1185">Reference proteome</keyword>
<dbReference type="InterPro" id="IPR050769">
    <property type="entry name" value="NAT_camello-type"/>
</dbReference>
<organism evidence="3 4">
    <name type="scientific">Schleiferilactobacillus shenzhenensis LY-73</name>
    <dbReference type="NCBI Taxonomy" id="1231336"/>
    <lineage>
        <taxon>Bacteria</taxon>
        <taxon>Bacillati</taxon>
        <taxon>Bacillota</taxon>
        <taxon>Bacilli</taxon>
        <taxon>Lactobacillales</taxon>
        <taxon>Lactobacillaceae</taxon>
        <taxon>Schleiferilactobacillus</taxon>
    </lineage>
</organism>
<evidence type="ECO:0000259" key="2">
    <source>
        <dbReference type="PROSITE" id="PS51186"/>
    </source>
</evidence>
<dbReference type="Gene3D" id="3.40.630.30">
    <property type="match status" value="1"/>
</dbReference>
<gene>
    <name evidence="3" type="primary">yjgM</name>
    <name evidence="3" type="ORF">L248_2168</name>
</gene>
<dbReference type="InterPro" id="IPR016181">
    <property type="entry name" value="Acyl_CoA_acyltransferase"/>
</dbReference>
<dbReference type="PROSITE" id="PS51186">
    <property type="entry name" value="GNAT"/>
    <property type="match status" value="1"/>
</dbReference>
<dbReference type="PANTHER" id="PTHR13947:SF37">
    <property type="entry name" value="LD18367P"/>
    <property type="match status" value="1"/>
</dbReference>
<evidence type="ECO:0000256" key="1">
    <source>
        <dbReference type="ARBA" id="ARBA00022679"/>
    </source>
</evidence>
<proteinExistence type="predicted"/>
<protein>
    <submittedName>
        <fullName evidence="3">Cml2</fullName>
    </submittedName>
</protein>
<dbReference type="Pfam" id="PF00583">
    <property type="entry name" value="Acetyltransf_1"/>
    <property type="match status" value="1"/>
</dbReference>